<dbReference type="EC" id="2.7.1.2" evidence="2"/>
<evidence type="ECO:0000313" key="9">
    <source>
        <dbReference type="EMBL" id="SFQ17277.1"/>
    </source>
</evidence>
<dbReference type="Proteomes" id="UP000182762">
    <property type="component" value="Unassembled WGS sequence"/>
</dbReference>
<evidence type="ECO:0000256" key="5">
    <source>
        <dbReference type="ARBA" id="ARBA00022741"/>
    </source>
</evidence>
<evidence type="ECO:0000256" key="2">
    <source>
        <dbReference type="ARBA" id="ARBA00012323"/>
    </source>
</evidence>
<dbReference type="CDD" id="cd24062">
    <property type="entry name" value="ASKHA_NBD_ROK_BsGLK-like"/>
    <property type="match status" value="1"/>
</dbReference>
<dbReference type="PROSITE" id="PS01125">
    <property type="entry name" value="ROK"/>
    <property type="match status" value="1"/>
</dbReference>
<evidence type="ECO:0000256" key="8">
    <source>
        <dbReference type="ARBA" id="ARBA00032386"/>
    </source>
</evidence>
<dbReference type="PANTHER" id="PTHR18964">
    <property type="entry name" value="ROK (REPRESSOR, ORF, KINASE) FAMILY"/>
    <property type="match status" value="1"/>
</dbReference>
<sequence>MEEKWLIGVDLGGTTVKLAFVNQYGEIIYKWEIPTDKSNQGHNIPTDIAKSIDEQLEKCGEMKAKIMGIGIGAPGPVKETNGSVDVAVNLGWNKFPLKDLLEVETGLPVFVDNDANIAAIGEMWKGAGEGAKDLLCVTLGTGVGGGIIAHGDIVRGVNGAAGEIGHITSVPEGGAPCNCGKTGCLETVASATGIVRLAKEKITENGNTTMQCFYEDGTLTAKEVFDCAREGDEVAKAVIEEVAFHLGLALANTANGLNPEKIVLGGGVSRAGDILLQSIKDRFNQFAFPRVAKGAEITIATLGNDAGVIGGAWLVKTQLPQHV</sequence>
<keyword evidence="7" id="KW-0067">ATP-binding</keyword>
<name>A0A1I5WCB0_9BACI</name>
<dbReference type="Gene3D" id="3.30.420.40">
    <property type="match status" value="2"/>
</dbReference>
<dbReference type="NCBIfam" id="TIGR00744">
    <property type="entry name" value="ROK_glcA_fam"/>
    <property type="match status" value="1"/>
</dbReference>
<organism evidence="9 10">
    <name type="scientific">Priestia endophytica DSM 13796</name>
    <dbReference type="NCBI Taxonomy" id="1121089"/>
    <lineage>
        <taxon>Bacteria</taxon>
        <taxon>Bacillati</taxon>
        <taxon>Bacillota</taxon>
        <taxon>Bacilli</taxon>
        <taxon>Bacillales</taxon>
        <taxon>Bacillaceae</taxon>
        <taxon>Priestia</taxon>
    </lineage>
</organism>
<keyword evidence="10" id="KW-1185">Reference proteome</keyword>
<evidence type="ECO:0000256" key="6">
    <source>
        <dbReference type="ARBA" id="ARBA00022777"/>
    </source>
</evidence>
<dbReference type="SUPFAM" id="SSF53067">
    <property type="entry name" value="Actin-like ATPase domain"/>
    <property type="match status" value="1"/>
</dbReference>
<evidence type="ECO:0000313" key="10">
    <source>
        <dbReference type="Proteomes" id="UP000182762"/>
    </source>
</evidence>
<dbReference type="PANTHER" id="PTHR18964:SF149">
    <property type="entry name" value="BIFUNCTIONAL UDP-N-ACETYLGLUCOSAMINE 2-EPIMERASE_N-ACETYLMANNOSAMINE KINASE"/>
    <property type="match status" value="1"/>
</dbReference>
<keyword evidence="6" id="KW-0418">Kinase</keyword>
<evidence type="ECO:0000256" key="3">
    <source>
        <dbReference type="ARBA" id="ARBA00014701"/>
    </source>
</evidence>
<dbReference type="RefSeq" id="WP_061801984.1">
    <property type="nucleotide sequence ID" value="NZ_FOXX01000001.1"/>
</dbReference>
<proteinExistence type="inferred from homology"/>
<dbReference type="Pfam" id="PF00480">
    <property type="entry name" value="ROK"/>
    <property type="match status" value="1"/>
</dbReference>
<evidence type="ECO:0000256" key="4">
    <source>
        <dbReference type="ARBA" id="ARBA00022679"/>
    </source>
</evidence>
<evidence type="ECO:0000256" key="1">
    <source>
        <dbReference type="ARBA" id="ARBA00006479"/>
    </source>
</evidence>
<keyword evidence="5" id="KW-0547">Nucleotide-binding</keyword>
<keyword evidence="4" id="KW-0808">Transferase</keyword>
<protein>
    <recommendedName>
        <fullName evidence="3">Glucokinase</fullName>
        <ecNumber evidence="2">2.7.1.2</ecNumber>
    </recommendedName>
    <alternativeName>
        <fullName evidence="8">Glucose kinase</fullName>
    </alternativeName>
</protein>
<dbReference type="GeneID" id="93709264"/>
<reference evidence="9 10" key="1">
    <citation type="submission" date="2016-10" db="EMBL/GenBank/DDBJ databases">
        <authorList>
            <person name="Varghese N."/>
            <person name="Submissions S."/>
        </authorList>
    </citation>
    <scope>NUCLEOTIDE SEQUENCE [LARGE SCALE GENOMIC DNA]</scope>
    <source>
        <strain evidence="9 10">DSM 13796</strain>
    </source>
</reference>
<gene>
    <name evidence="9" type="ORF">SAMN02745910_00493</name>
</gene>
<dbReference type="InterPro" id="IPR049874">
    <property type="entry name" value="ROK_cs"/>
</dbReference>
<dbReference type="EMBL" id="FOXX01000001">
    <property type="protein sequence ID" value="SFQ17277.1"/>
    <property type="molecule type" value="Genomic_DNA"/>
</dbReference>
<accession>A0A1I5WCB0</accession>
<dbReference type="InterPro" id="IPR000600">
    <property type="entry name" value="ROK"/>
</dbReference>
<comment type="caution">
    <text evidence="9">The sequence shown here is derived from an EMBL/GenBank/DDBJ whole genome shotgun (WGS) entry which is preliminary data.</text>
</comment>
<dbReference type="InterPro" id="IPR004654">
    <property type="entry name" value="ROK_glcA"/>
</dbReference>
<evidence type="ECO:0000256" key="7">
    <source>
        <dbReference type="ARBA" id="ARBA00022840"/>
    </source>
</evidence>
<comment type="similarity">
    <text evidence="1">Belongs to the ROK (NagC/XylR) family.</text>
</comment>
<dbReference type="InterPro" id="IPR043129">
    <property type="entry name" value="ATPase_NBD"/>
</dbReference>